<reference evidence="1" key="1">
    <citation type="submission" date="2008-06" db="EMBL/GenBank/DDBJ databases">
        <title>Complete sequence of plasmid of Prosthecochloris aestuarii DSM 271.</title>
        <authorList>
            <consortium name="US DOE Joint Genome Institute"/>
            <person name="Lucas S."/>
            <person name="Copeland A."/>
            <person name="Lapidus A."/>
            <person name="Glavina del Rio T."/>
            <person name="Dalin E."/>
            <person name="Tice H."/>
            <person name="Bruce D."/>
            <person name="Goodwin L."/>
            <person name="Pitluck S."/>
            <person name="Schmutz J."/>
            <person name="Larimer F."/>
            <person name="Land M."/>
            <person name="Hauser L."/>
            <person name="Kyrpides N."/>
            <person name="Anderson I."/>
            <person name="Liu Z."/>
            <person name="Li T."/>
            <person name="Zhao F."/>
            <person name="Overmann J."/>
            <person name="Bryant D.A."/>
            <person name="Richardson P."/>
        </authorList>
    </citation>
    <scope>NUCLEOTIDE SEQUENCE [LARGE SCALE GENOMIC DNA]</scope>
    <source>
        <strain evidence="1">DSM 271</strain>
        <plasmid evidence="1">pPAES01</plasmid>
    </source>
</reference>
<dbReference type="HOGENOM" id="CLU_1585021_0_0_10"/>
<evidence type="ECO:0000313" key="2">
    <source>
        <dbReference type="Proteomes" id="UP000002725"/>
    </source>
</evidence>
<dbReference type="RefSeq" id="WP_012509571.1">
    <property type="nucleotide sequence ID" value="NC_011061.1"/>
</dbReference>
<name>B4S9N9_PROA2</name>
<keyword evidence="1" id="KW-0614">Plasmid</keyword>
<organism evidence="1 2">
    <name type="scientific">Prosthecochloris aestuarii (strain DSM 271 / SK 413)</name>
    <dbReference type="NCBI Taxonomy" id="290512"/>
    <lineage>
        <taxon>Bacteria</taxon>
        <taxon>Pseudomonadati</taxon>
        <taxon>Chlorobiota</taxon>
        <taxon>Chlorobiia</taxon>
        <taxon>Chlorobiales</taxon>
        <taxon>Chlorobiaceae</taxon>
        <taxon>Prosthecochloris</taxon>
    </lineage>
</organism>
<accession>B4S9N9</accession>
<sequence>MERYQVGQLFPIEQLCTGQEQYVGIPTTSFFNVLLSLRNISAKERNLFEKGSITAYLFEQEDVPFFVFDFGQGFCFDIAFDITRFDQETLHDWLSSRGNGVTLFLVDAATGIIEAIRLIGIGFADEFRAVCARQEGQKDIAARARLIQQAFTTQDMIRHATAKTEFRR</sequence>
<protein>
    <submittedName>
        <fullName evidence="1">Uncharacterized protein</fullName>
    </submittedName>
</protein>
<dbReference type="KEGG" id="paa:Paes_2375"/>
<proteinExistence type="predicted"/>
<dbReference type="AlphaFoldDB" id="B4S9N9"/>
<gene>
    <name evidence="1" type="ordered locus">Paes_2375</name>
</gene>
<dbReference type="Proteomes" id="UP000002725">
    <property type="component" value="Plasmid pPAES01"/>
</dbReference>
<keyword evidence="2" id="KW-1185">Reference proteome</keyword>
<evidence type="ECO:0000313" key="1">
    <source>
        <dbReference type="EMBL" id="ACF47366.1"/>
    </source>
</evidence>
<geneLocation type="plasmid" evidence="1 2">
    <name>pPAES01</name>
</geneLocation>
<dbReference type="EMBL" id="CP001109">
    <property type="protein sequence ID" value="ACF47366.1"/>
    <property type="molecule type" value="Genomic_DNA"/>
</dbReference>